<proteinExistence type="predicted"/>
<dbReference type="Proteomes" id="UP000192758">
    <property type="component" value="Unassembled WGS sequence"/>
</dbReference>
<evidence type="ECO:0000313" key="1">
    <source>
        <dbReference type="EMBL" id="OQS54951.1"/>
    </source>
</evidence>
<protein>
    <recommendedName>
        <fullName evidence="3">DBF4-type domain-containing protein</fullName>
    </recommendedName>
</protein>
<dbReference type="VEuPathDB" id="MicrosporidiaDB:EHP00_1290"/>
<evidence type="ECO:0008006" key="3">
    <source>
        <dbReference type="Google" id="ProtNLM"/>
    </source>
</evidence>
<reference evidence="1 2" key="1">
    <citation type="journal article" date="2017" name="Environ. Microbiol.">
        <title>Decay of the glycolytic pathway and adaptation to intranuclear parasitism within Enterocytozoonidae microsporidia.</title>
        <authorList>
            <person name="Wiredu Boakye D."/>
            <person name="Jaroenlak P."/>
            <person name="Prachumwat A."/>
            <person name="Williams T.A."/>
            <person name="Bateman K.S."/>
            <person name="Itsathitphaisarn O."/>
            <person name="Sritunyalucksana K."/>
            <person name="Paszkiewicz K.H."/>
            <person name="Moore K.A."/>
            <person name="Stentiford G.D."/>
            <person name="Williams B.A."/>
        </authorList>
    </citation>
    <scope>NUCLEOTIDE SEQUENCE [LARGE SCALE GENOMIC DNA]</scope>
    <source>
        <strain evidence="1 2">TH1</strain>
    </source>
</reference>
<sequence>MKNFRHFSSQYILIEDSKGKHQPIYKEYEKSPPKMTVVEKIGCPFVTKKVRRENKNKNNSKKKPKSGYCEVCCMRYSSYLEHMKQEHVTCECASLDEFVREFKEVVIETTSIDYENSPSTNMRSVYYLSSYE</sequence>
<comment type="caution">
    <text evidence="1">The sequence shown here is derived from an EMBL/GenBank/DDBJ whole genome shotgun (WGS) entry which is preliminary data.</text>
</comment>
<name>A0A1W0E6S1_9MICR</name>
<dbReference type="AlphaFoldDB" id="A0A1W0E6S1"/>
<organism evidence="1 2">
    <name type="scientific">Ecytonucleospora hepatopenaei</name>
    <dbReference type="NCBI Taxonomy" id="646526"/>
    <lineage>
        <taxon>Eukaryota</taxon>
        <taxon>Fungi</taxon>
        <taxon>Fungi incertae sedis</taxon>
        <taxon>Microsporidia</taxon>
        <taxon>Enterocytozoonidae</taxon>
        <taxon>Ecytonucleospora</taxon>
    </lineage>
</organism>
<dbReference type="EMBL" id="MNPJ01000015">
    <property type="protein sequence ID" value="OQS54951.1"/>
    <property type="molecule type" value="Genomic_DNA"/>
</dbReference>
<dbReference type="STRING" id="646526.A0A1W0E6S1"/>
<dbReference type="OrthoDB" id="21380at2759"/>
<gene>
    <name evidence="1" type="ORF">EHP00_1290</name>
</gene>
<evidence type="ECO:0000313" key="2">
    <source>
        <dbReference type="Proteomes" id="UP000192758"/>
    </source>
</evidence>
<accession>A0A1W0E6S1</accession>
<keyword evidence="2" id="KW-1185">Reference proteome</keyword>